<dbReference type="GO" id="GO:0004672">
    <property type="term" value="F:protein kinase activity"/>
    <property type="evidence" value="ECO:0007669"/>
    <property type="project" value="InterPro"/>
</dbReference>
<gene>
    <name evidence="3" type="ORF">RFULGI_LOCUS2027</name>
</gene>
<dbReference type="OrthoDB" id="6718656at2759"/>
<feature type="domain" description="Protein kinase" evidence="2">
    <location>
        <begin position="1"/>
        <end position="259"/>
    </location>
</feature>
<dbReference type="PANTHER" id="PTHR23257:SF958">
    <property type="entry name" value="SERINE_THREONINE-PROTEIN KINASE WNK4"/>
    <property type="match status" value="1"/>
</dbReference>
<proteinExistence type="predicted"/>
<feature type="region of interest" description="Disordered" evidence="1">
    <location>
        <begin position="269"/>
        <end position="297"/>
    </location>
</feature>
<accession>A0A9N8ZFX3</accession>
<reference evidence="3" key="1">
    <citation type="submission" date="2021-06" db="EMBL/GenBank/DDBJ databases">
        <authorList>
            <person name="Kallberg Y."/>
            <person name="Tangrot J."/>
            <person name="Rosling A."/>
        </authorList>
    </citation>
    <scope>NUCLEOTIDE SEQUENCE</scope>
    <source>
        <strain evidence="3">IN212</strain>
    </source>
</reference>
<dbReference type="Pfam" id="PF07714">
    <property type="entry name" value="PK_Tyr_Ser-Thr"/>
    <property type="match status" value="1"/>
</dbReference>
<dbReference type="Gene3D" id="1.10.510.10">
    <property type="entry name" value="Transferase(Phosphotransferase) domain 1"/>
    <property type="match status" value="1"/>
</dbReference>
<organism evidence="3 4">
    <name type="scientific">Racocetra fulgida</name>
    <dbReference type="NCBI Taxonomy" id="60492"/>
    <lineage>
        <taxon>Eukaryota</taxon>
        <taxon>Fungi</taxon>
        <taxon>Fungi incertae sedis</taxon>
        <taxon>Mucoromycota</taxon>
        <taxon>Glomeromycotina</taxon>
        <taxon>Glomeromycetes</taxon>
        <taxon>Diversisporales</taxon>
        <taxon>Gigasporaceae</taxon>
        <taxon>Racocetra</taxon>
    </lineage>
</organism>
<dbReference type="InterPro" id="IPR050167">
    <property type="entry name" value="Ser_Thr_protein_kinase"/>
</dbReference>
<dbReference type="SUPFAM" id="SSF56112">
    <property type="entry name" value="Protein kinase-like (PK-like)"/>
    <property type="match status" value="1"/>
</dbReference>
<dbReference type="Proteomes" id="UP000789396">
    <property type="component" value="Unassembled WGS sequence"/>
</dbReference>
<evidence type="ECO:0000313" key="3">
    <source>
        <dbReference type="EMBL" id="CAG8492016.1"/>
    </source>
</evidence>
<dbReference type="PROSITE" id="PS50011">
    <property type="entry name" value="PROTEIN_KINASE_DOM"/>
    <property type="match status" value="1"/>
</dbReference>
<sequence length="330" mass="37337">MSGDEKNKYLTTKRDYNETVKAYIERISKENIINFILWNEICEKMEFVDTGGSGVITKAKWIKKNITVVLKTVVVSEETNSDNDEFIKEIKAFHNIGLVLSSITNEENEEKTSLKGEITSLVGYENVIKFYDDIRAIITDFGLAKVIPRNSKSNQKIVGCVPFVAPEILNCNATPDFKSDIYSLGVVLWEITSNGRPPFDKCNNVLLVSLQIIKGARETPINGSTNSYVKLYTDCWDGNPKLRPEIDEVYNLIQQEDIISGEKLEDSSKSCISDIDTGPITPNEKIEKDEKKSNKTSNEQIFNKMLEMFGLLSTKDLEMFEQLSAKDPDR</sequence>
<evidence type="ECO:0000256" key="1">
    <source>
        <dbReference type="SAM" id="MobiDB-lite"/>
    </source>
</evidence>
<protein>
    <submittedName>
        <fullName evidence="3">10624_t:CDS:1</fullName>
    </submittedName>
</protein>
<dbReference type="PANTHER" id="PTHR23257">
    <property type="entry name" value="SERINE-THREONINE PROTEIN KINASE"/>
    <property type="match status" value="1"/>
</dbReference>
<dbReference type="InterPro" id="IPR011009">
    <property type="entry name" value="Kinase-like_dom_sf"/>
</dbReference>
<dbReference type="GO" id="GO:0007165">
    <property type="term" value="P:signal transduction"/>
    <property type="evidence" value="ECO:0007669"/>
    <property type="project" value="TreeGrafter"/>
</dbReference>
<dbReference type="AlphaFoldDB" id="A0A9N8ZFX3"/>
<dbReference type="EMBL" id="CAJVPZ010001421">
    <property type="protein sequence ID" value="CAG8492016.1"/>
    <property type="molecule type" value="Genomic_DNA"/>
</dbReference>
<feature type="compositionally biased region" description="Basic and acidic residues" evidence="1">
    <location>
        <begin position="284"/>
        <end position="293"/>
    </location>
</feature>
<dbReference type="GO" id="GO:0005737">
    <property type="term" value="C:cytoplasm"/>
    <property type="evidence" value="ECO:0007669"/>
    <property type="project" value="TreeGrafter"/>
</dbReference>
<dbReference type="GO" id="GO:0005524">
    <property type="term" value="F:ATP binding"/>
    <property type="evidence" value="ECO:0007669"/>
    <property type="project" value="InterPro"/>
</dbReference>
<evidence type="ECO:0000259" key="2">
    <source>
        <dbReference type="PROSITE" id="PS50011"/>
    </source>
</evidence>
<dbReference type="InterPro" id="IPR000719">
    <property type="entry name" value="Prot_kinase_dom"/>
</dbReference>
<name>A0A9N8ZFX3_9GLOM</name>
<evidence type="ECO:0000313" key="4">
    <source>
        <dbReference type="Proteomes" id="UP000789396"/>
    </source>
</evidence>
<comment type="caution">
    <text evidence="3">The sequence shown here is derived from an EMBL/GenBank/DDBJ whole genome shotgun (WGS) entry which is preliminary data.</text>
</comment>
<keyword evidence="4" id="KW-1185">Reference proteome</keyword>
<dbReference type="InterPro" id="IPR001245">
    <property type="entry name" value="Ser-Thr/Tyr_kinase_cat_dom"/>
</dbReference>